<dbReference type="Proteomes" id="UP000263642">
    <property type="component" value="Unassembled WGS sequence"/>
</dbReference>
<evidence type="ECO:0000313" key="1">
    <source>
        <dbReference type="EMBL" id="HCO23443.1"/>
    </source>
</evidence>
<comment type="caution">
    <text evidence="1">The sequence shown here is derived from an EMBL/GenBank/DDBJ whole genome shotgun (WGS) entry which is preliminary data.</text>
</comment>
<gene>
    <name evidence="1" type="ORF">DIT97_10435</name>
</gene>
<protein>
    <submittedName>
        <fullName evidence="1">Uncharacterized protein</fullName>
    </submittedName>
</protein>
<reference evidence="1 2" key="1">
    <citation type="journal article" date="2018" name="Nat. Biotechnol.">
        <title>A standardized bacterial taxonomy based on genome phylogeny substantially revises the tree of life.</title>
        <authorList>
            <person name="Parks D.H."/>
            <person name="Chuvochina M."/>
            <person name="Waite D.W."/>
            <person name="Rinke C."/>
            <person name="Skarshewski A."/>
            <person name="Chaumeil P.A."/>
            <person name="Hugenholtz P."/>
        </authorList>
    </citation>
    <scope>NUCLEOTIDE SEQUENCE [LARGE SCALE GENOMIC DNA]</scope>
    <source>
        <strain evidence="1">UBA9375</strain>
    </source>
</reference>
<dbReference type="AlphaFoldDB" id="A0A3D3R3N4"/>
<organism evidence="1 2">
    <name type="scientific">Gimesia maris</name>
    <dbReference type="NCBI Taxonomy" id="122"/>
    <lineage>
        <taxon>Bacteria</taxon>
        <taxon>Pseudomonadati</taxon>
        <taxon>Planctomycetota</taxon>
        <taxon>Planctomycetia</taxon>
        <taxon>Planctomycetales</taxon>
        <taxon>Planctomycetaceae</taxon>
        <taxon>Gimesia</taxon>
    </lineage>
</organism>
<accession>A0A3D3R3N4</accession>
<evidence type="ECO:0000313" key="2">
    <source>
        <dbReference type="Proteomes" id="UP000263642"/>
    </source>
</evidence>
<sequence>MTQTQLDQQVARATGEDLREVRFRGFSLADPMTVSFDPEPCDLPPQILDWDQVDLERNVAFFHQPGIINPFV</sequence>
<dbReference type="EMBL" id="DQAY01000059">
    <property type="protein sequence ID" value="HCO23443.1"/>
    <property type="molecule type" value="Genomic_DNA"/>
</dbReference>
<name>A0A3D3R3N4_9PLAN</name>
<proteinExistence type="predicted"/>